<dbReference type="PANTHER" id="PTHR40394:SF2">
    <property type="entry name" value="QUINOL:CYTOCHROME C OXIDOREDUCTASE MEMBRANE PROTEIN"/>
    <property type="match status" value="1"/>
</dbReference>
<accession>A0A564ZMD6</accession>
<dbReference type="AlphaFoldDB" id="A0A564ZMD6"/>
<evidence type="ECO:0000313" key="2">
    <source>
        <dbReference type="EMBL" id="VUZ86489.1"/>
    </source>
</evidence>
<evidence type="ECO:0000256" key="1">
    <source>
        <dbReference type="SAM" id="Phobius"/>
    </source>
</evidence>
<keyword evidence="1" id="KW-0812">Transmembrane</keyword>
<keyword evidence="1" id="KW-1133">Transmembrane helix</keyword>
<dbReference type="Proteomes" id="UP000334340">
    <property type="component" value="Unassembled WGS sequence"/>
</dbReference>
<dbReference type="Pfam" id="PF11821">
    <property type="entry name" value="ActD"/>
    <property type="match status" value="1"/>
</dbReference>
<dbReference type="EMBL" id="CABIKM010000063">
    <property type="protein sequence ID" value="VUZ86489.1"/>
    <property type="molecule type" value="Genomic_DNA"/>
</dbReference>
<evidence type="ECO:0008006" key="4">
    <source>
        <dbReference type="Google" id="ProtNLM"/>
    </source>
</evidence>
<proteinExistence type="predicted"/>
<dbReference type="InterPro" id="IPR021776">
    <property type="entry name" value="ActD"/>
</dbReference>
<name>A0A564ZMD6_9BACT</name>
<reference evidence="2 3" key="1">
    <citation type="submission" date="2019-07" db="EMBL/GenBank/DDBJ databases">
        <authorList>
            <person name="Cremers G."/>
        </authorList>
    </citation>
    <scope>NUCLEOTIDE SEQUENCE [LARGE SCALE GENOMIC DNA]</scope>
</reference>
<organism evidence="2 3">
    <name type="scientific">Candidatus Methylomirabilis lanthanidiphila</name>
    <dbReference type="NCBI Taxonomy" id="2211376"/>
    <lineage>
        <taxon>Bacteria</taxon>
        <taxon>Candidatus Methylomirabilota</taxon>
        <taxon>Candidatus Methylomirabilia</taxon>
        <taxon>Candidatus Methylomirabilales</taxon>
        <taxon>Candidatus Methylomirabilaceae</taxon>
        <taxon>Candidatus Methylomirabilis</taxon>
    </lineage>
</organism>
<feature type="transmembrane region" description="Helical" evidence="1">
    <location>
        <begin position="95"/>
        <end position="118"/>
    </location>
</feature>
<protein>
    <recommendedName>
        <fullName evidence="4">DUF3341 domain-containing protein</fullName>
    </recommendedName>
</protein>
<keyword evidence="1" id="KW-0472">Membrane</keyword>
<sequence length="175" mass="18835">MNGRAVGVVGHFDQFDRFLAAIRELRASGFDNLRVASPVPRHEIDEALGRRESPVRVFALVGGIVGAIFGLGLTINTSIGYPHITGGKPIVSMPAFVVIAFELTILFGAIGTLLGLLINARFPRLHIGPAFHPRFCQDQFGLFVFCAPDEIEPTSQILRAAGAAEVRQVEGDVEA</sequence>
<keyword evidence="3" id="KW-1185">Reference proteome</keyword>
<gene>
    <name evidence="2" type="ORF">MELA_02892</name>
</gene>
<evidence type="ECO:0000313" key="3">
    <source>
        <dbReference type="Proteomes" id="UP000334340"/>
    </source>
</evidence>
<feature type="transmembrane region" description="Helical" evidence="1">
    <location>
        <begin position="57"/>
        <end position="75"/>
    </location>
</feature>
<dbReference type="PANTHER" id="PTHR40394">
    <property type="entry name" value="LIPOPROTEIN-RELATED"/>
    <property type="match status" value="1"/>
</dbReference>